<dbReference type="InterPro" id="IPR005677">
    <property type="entry name" value="Fum_hydII"/>
</dbReference>
<dbReference type="InterPro" id="IPR020557">
    <property type="entry name" value="Fumarate_lyase_CS"/>
</dbReference>
<evidence type="ECO:0000256" key="2">
    <source>
        <dbReference type="ARBA" id="ARBA00012921"/>
    </source>
</evidence>
<dbReference type="EMBL" id="KN604201">
    <property type="protein sequence ID" value="KHJ79602.1"/>
    <property type="molecule type" value="Genomic_DNA"/>
</dbReference>
<organism evidence="5 6">
    <name type="scientific">Oesophagostomum dentatum</name>
    <name type="common">Nodular worm</name>
    <dbReference type="NCBI Taxonomy" id="61180"/>
    <lineage>
        <taxon>Eukaryota</taxon>
        <taxon>Metazoa</taxon>
        <taxon>Ecdysozoa</taxon>
        <taxon>Nematoda</taxon>
        <taxon>Chromadorea</taxon>
        <taxon>Rhabditida</taxon>
        <taxon>Rhabditina</taxon>
        <taxon>Rhabditomorpha</taxon>
        <taxon>Strongyloidea</taxon>
        <taxon>Strongylidae</taxon>
        <taxon>Oesophagostomum</taxon>
    </lineage>
</organism>
<reference evidence="5 6" key="1">
    <citation type="submission" date="2014-03" db="EMBL/GenBank/DDBJ databases">
        <title>Draft genome of the hookworm Oesophagostomum dentatum.</title>
        <authorList>
            <person name="Mitreva M."/>
        </authorList>
    </citation>
    <scope>NUCLEOTIDE SEQUENCE [LARGE SCALE GENOMIC DNA]</scope>
    <source>
        <strain evidence="5 6">OD-Hann</strain>
    </source>
</reference>
<dbReference type="PANTHER" id="PTHR11444">
    <property type="entry name" value="ASPARTATEAMMONIA/ARGININOSUCCINATE/ADENYLOSUCCINATE LYASE"/>
    <property type="match status" value="1"/>
</dbReference>
<sequence length="388" mass="42437">MHLARLTFRQTSTMGLKLLGQTCVFRALQRFKIGGPEERMPLPVLYAFAILKKALARANVEFGLDQKIADAIGKAAGEFRVGHIRALKDCNFFPDEVVAGKHDDSFPLNCWQSTTHWNMNVNEVLANRAIEMLGGQLGSKNPVHPNDHVNMGQSTNDTYPSAMNIALALEIRDRLFPALENLQKSLETKSKEFKDIVKIGRTHTQDAVPLTLGQEFSGYVQQIKNAIERIRLTLPHLYELPIGGTAVGTGLTAHKGLGPKTVKIVAELTGIPFTHSPNLFEGIANHDSFVEVHGAFNALAASLFKISNDIRFLGSGPRCGLGELTLPQNEPGSSIMPGKVNPTQCDALTMVCAQVMSNQVSGRQICTSRSPNFFGSTWLLEEASDFPC</sequence>
<proteinExistence type="inferred from homology"/>
<dbReference type="EC" id="4.2.1.2" evidence="2"/>
<dbReference type="Gene3D" id="1.20.200.10">
    <property type="entry name" value="Fumarase/aspartase (Central domain)"/>
    <property type="match status" value="1"/>
</dbReference>
<evidence type="ECO:0000256" key="3">
    <source>
        <dbReference type="ARBA" id="ARBA00023239"/>
    </source>
</evidence>
<dbReference type="OrthoDB" id="1738025at2759"/>
<accession>A0A0B1S7Y1</accession>
<dbReference type="GO" id="GO:0006106">
    <property type="term" value="P:fumarate metabolic process"/>
    <property type="evidence" value="ECO:0007669"/>
    <property type="project" value="InterPro"/>
</dbReference>
<dbReference type="PRINTS" id="PR00149">
    <property type="entry name" value="FUMRATELYASE"/>
</dbReference>
<dbReference type="SUPFAM" id="SSF48557">
    <property type="entry name" value="L-aspartase-like"/>
    <property type="match status" value="1"/>
</dbReference>
<dbReference type="InterPro" id="IPR022761">
    <property type="entry name" value="Fumarate_lyase_N"/>
</dbReference>
<dbReference type="UniPathway" id="UPA00223">
    <property type="reaction ID" value="UER01007"/>
</dbReference>
<name>A0A0B1S7Y1_OESDE</name>
<dbReference type="InterPro" id="IPR000362">
    <property type="entry name" value="Fumarate_lyase_fam"/>
</dbReference>
<dbReference type="PANTHER" id="PTHR11444:SF1">
    <property type="entry name" value="FUMARATE HYDRATASE, MITOCHONDRIAL"/>
    <property type="match status" value="1"/>
</dbReference>
<dbReference type="Proteomes" id="UP000053660">
    <property type="component" value="Unassembled WGS sequence"/>
</dbReference>
<dbReference type="FunFam" id="1.20.200.10:FF:000001">
    <property type="entry name" value="Fumarate hydratase, mitochondrial"/>
    <property type="match status" value="1"/>
</dbReference>
<evidence type="ECO:0000313" key="5">
    <source>
        <dbReference type="EMBL" id="KHJ79602.1"/>
    </source>
</evidence>
<comment type="similarity">
    <text evidence="1">Belongs to the class-II fumarase/aspartase family. Fumarase subfamily.</text>
</comment>
<dbReference type="GO" id="GO:0004333">
    <property type="term" value="F:fumarate hydratase activity"/>
    <property type="evidence" value="ECO:0007669"/>
    <property type="project" value="UniProtKB-EC"/>
</dbReference>
<keyword evidence="3 5" id="KW-0456">Lyase</keyword>
<dbReference type="Gene3D" id="1.10.275.10">
    <property type="entry name" value="Fumarase/aspartase (N-terminal domain)"/>
    <property type="match status" value="1"/>
</dbReference>
<evidence type="ECO:0000256" key="1">
    <source>
        <dbReference type="ARBA" id="ARBA00009084"/>
    </source>
</evidence>
<dbReference type="GO" id="GO:0006099">
    <property type="term" value="P:tricarboxylic acid cycle"/>
    <property type="evidence" value="ECO:0007669"/>
    <property type="project" value="UniProtKB-UniPathway"/>
</dbReference>
<dbReference type="InterPro" id="IPR024083">
    <property type="entry name" value="Fumarase/histidase_N"/>
</dbReference>
<dbReference type="PRINTS" id="PR00145">
    <property type="entry name" value="ARGSUCLYASE"/>
</dbReference>
<evidence type="ECO:0000313" key="6">
    <source>
        <dbReference type="Proteomes" id="UP000053660"/>
    </source>
</evidence>
<dbReference type="PROSITE" id="PS00163">
    <property type="entry name" value="FUMARATE_LYASES"/>
    <property type="match status" value="1"/>
</dbReference>
<gene>
    <name evidence="5" type="ORF">OESDEN_20746</name>
</gene>
<dbReference type="GO" id="GO:0005739">
    <property type="term" value="C:mitochondrion"/>
    <property type="evidence" value="ECO:0007669"/>
    <property type="project" value="TreeGrafter"/>
</dbReference>
<dbReference type="GO" id="GO:0006108">
    <property type="term" value="P:malate metabolic process"/>
    <property type="evidence" value="ECO:0007669"/>
    <property type="project" value="TreeGrafter"/>
</dbReference>
<feature type="domain" description="Fumarate lyase N-terminal" evidence="4">
    <location>
        <begin position="26"/>
        <end position="356"/>
    </location>
</feature>
<dbReference type="InterPro" id="IPR008948">
    <property type="entry name" value="L-Aspartase-like"/>
</dbReference>
<keyword evidence="6" id="KW-1185">Reference proteome</keyword>
<dbReference type="Pfam" id="PF00206">
    <property type="entry name" value="Lyase_1"/>
    <property type="match status" value="1"/>
</dbReference>
<protein>
    <recommendedName>
        <fullName evidence="2">fumarate hydratase</fullName>
        <ecNumber evidence="2">4.2.1.2</ecNumber>
    </recommendedName>
</protein>
<evidence type="ECO:0000259" key="4">
    <source>
        <dbReference type="Pfam" id="PF00206"/>
    </source>
</evidence>
<dbReference type="AlphaFoldDB" id="A0A0B1S7Y1"/>